<keyword evidence="2 3" id="KW-0378">Hydrolase</keyword>
<comment type="subcellular location">
    <subcellularLocation>
        <location evidence="2">Cytoplasm</location>
    </subcellularLocation>
</comment>
<keyword evidence="2" id="KW-0820">tRNA-binding</keyword>
<dbReference type="GO" id="GO:0043908">
    <property type="term" value="F:Ser(Gly)-tRNA(Ala) hydrolase activity"/>
    <property type="evidence" value="ECO:0007669"/>
    <property type="project" value="UniProtKB-UniRule"/>
</dbReference>
<dbReference type="SUPFAM" id="SSF69500">
    <property type="entry name" value="DTD-like"/>
    <property type="match status" value="1"/>
</dbReference>
<dbReference type="RefSeq" id="WP_022332377.1">
    <property type="nucleotide sequence ID" value="NZ_DAWEOI010000030.1"/>
</dbReference>
<dbReference type="InterPro" id="IPR023509">
    <property type="entry name" value="DTD-like_sf"/>
</dbReference>
<dbReference type="GO" id="GO:0019478">
    <property type="term" value="P:D-amino acid catabolic process"/>
    <property type="evidence" value="ECO:0007669"/>
    <property type="project" value="UniProtKB-UniRule"/>
</dbReference>
<dbReference type="AlphaFoldDB" id="A0A9P3ZJG0"/>
<sequence>MRILIQRVKSASVTIGGQLRSQIGAGLLVLLGVGADDTDEDVEYLAGKLVRLRIFDDAQGVMNLDVRQVGGQVLVVSQFTLLASTRKGNRPSYIKAAPEAVSYPMYERFAARVAELLGREVMTGEFGADMQVALVNDGPVTIWIDSKMRDC</sequence>
<dbReference type="InterPro" id="IPR003732">
    <property type="entry name" value="Daa-tRNA_deacyls_DTD"/>
</dbReference>
<comment type="catalytic activity">
    <reaction evidence="2">
        <text>a D-aminoacyl-tRNA + H2O = a tRNA + a D-alpha-amino acid + H(+)</text>
        <dbReference type="Rhea" id="RHEA:13953"/>
        <dbReference type="Rhea" id="RHEA-COMP:10123"/>
        <dbReference type="Rhea" id="RHEA-COMP:10124"/>
        <dbReference type="ChEBI" id="CHEBI:15377"/>
        <dbReference type="ChEBI" id="CHEBI:15378"/>
        <dbReference type="ChEBI" id="CHEBI:59871"/>
        <dbReference type="ChEBI" id="CHEBI:78442"/>
        <dbReference type="ChEBI" id="CHEBI:79333"/>
        <dbReference type="EC" id="3.1.1.96"/>
    </reaction>
</comment>
<dbReference type="FunFam" id="3.50.80.10:FF:000001">
    <property type="entry name" value="D-aminoacyl-tRNA deacylase"/>
    <property type="match status" value="1"/>
</dbReference>
<comment type="subunit">
    <text evidence="2">Homodimer.</text>
</comment>
<dbReference type="GO" id="GO:0106026">
    <property type="term" value="F:Gly-tRNA(Ala) deacylase activity"/>
    <property type="evidence" value="ECO:0007669"/>
    <property type="project" value="UniProtKB-UniRule"/>
</dbReference>
<dbReference type="Pfam" id="PF02580">
    <property type="entry name" value="Tyr_Deacylase"/>
    <property type="match status" value="1"/>
</dbReference>
<evidence type="ECO:0000256" key="2">
    <source>
        <dbReference type="HAMAP-Rule" id="MF_00518"/>
    </source>
</evidence>
<gene>
    <name evidence="2" type="primary">dtd</name>
    <name evidence="3" type="ORF">F2S36_07945</name>
</gene>
<comment type="function">
    <text evidence="2">An aminoacyl-tRNA editing enzyme that deacylates mischarged D-aminoacyl-tRNAs. Also deacylates mischarged glycyl-tRNA(Ala), protecting cells against glycine mischarging by AlaRS. Acts via tRNA-based rather than protein-based catalysis; rejects L-amino acids rather than detecting D-amino acids in the active site. By recycling D-aminoacyl-tRNA to D-amino acids and free tRNA molecules, this enzyme counteracts the toxicity associated with the formation of D-aminoacyl-tRNA entities in vivo and helps enforce protein L-homochirality.</text>
</comment>
<evidence type="ECO:0000256" key="1">
    <source>
        <dbReference type="ARBA" id="ARBA00009673"/>
    </source>
</evidence>
<protein>
    <recommendedName>
        <fullName evidence="2">D-aminoacyl-tRNA deacylase</fullName>
        <shortName evidence="2">DTD</shortName>
        <ecNumber evidence="2">3.1.1.96</ecNumber>
    </recommendedName>
    <alternativeName>
        <fullName evidence="2">Gly-tRNA(Ala) deacylase</fullName>
        <ecNumber evidence="2">3.1.1.-</ecNumber>
    </alternativeName>
</protein>
<comment type="caution">
    <text evidence="3">The sequence shown here is derived from an EMBL/GenBank/DDBJ whole genome shotgun (WGS) entry which is preliminary data.</text>
</comment>
<proteinExistence type="inferred from homology"/>
<dbReference type="NCBIfam" id="TIGR00256">
    <property type="entry name" value="D-aminoacyl-tRNA deacylase"/>
    <property type="match status" value="1"/>
</dbReference>
<keyword evidence="2" id="KW-0963">Cytoplasm</keyword>
<feature type="short sequence motif" description="Gly-cisPro motif, important for rejection of L-amino acids" evidence="2">
    <location>
        <begin position="138"/>
        <end position="139"/>
    </location>
</feature>
<reference evidence="3 4" key="1">
    <citation type="journal article" date="2019" name="Nat. Med.">
        <title>A library of human gut bacterial isolates paired with longitudinal multiomics data enables mechanistic microbiome research.</title>
        <authorList>
            <person name="Poyet M."/>
            <person name="Groussin M."/>
            <person name="Gibbons S.M."/>
            <person name="Avila-Pacheco J."/>
            <person name="Jiang X."/>
            <person name="Kearney S.M."/>
            <person name="Perrotta A.R."/>
            <person name="Berdy B."/>
            <person name="Zhao S."/>
            <person name="Lieberman T.D."/>
            <person name="Swanson P.K."/>
            <person name="Smith M."/>
            <person name="Roesemann S."/>
            <person name="Alexander J.E."/>
            <person name="Rich S.A."/>
            <person name="Livny J."/>
            <person name="Vlamakis H."/>
            <person name="Clish C."/>
            <person name="Bullock K."/>
            <person name="Deik A."/>
            <person name="Scott J."/>
            <person name="Pierce K.A."/>
            <person name="Xavier R.J."/>
            <person name="Alm E.J."/>
        </authorList>
    </citation>
    <scope>NUCLEOTIDE SEQUENCE [LARGE SCALE GENOMIC DNA]</scope>
    <source>
        <strain evidence="3 4">BIOML-A204</strain>
    </source>
</reference>
<comment type="similarity">
    <text evidence="1 2">Belongs to the DTD family.</text>
</comment>
<dbReference type="Proteomes" id="UP000323119">
    <property type="component" value="Unassembled WGS sequence"/>
</dbReference>
<dbReference type="GO" id="GO:0000049">
    <property type="term" value="F:tRNA binding"/>
    <property type="evidence" value="ECO:0007669"/>
    <property type="project" value="UniProtKB-UniRule"/>
</dbReference>
<evidence type="ECO:0000313" key="3">
    <source>
        <dbReference type="EMBL" id="KAA2561487.1"/>
    </source>
</evidence>
<dbReference type="Gene3D" id="3.50.80.10">
    <property type="entry name" value="D-tyrosyl-tRNA(Tyr) deacylase"/>
    <property type="match status" value="1"/>
</dbReference>
<dbReference type="EC" id="3.1.1.-" evidence="2"/>
<comment type="catalytic activity">
    <reaction evidence="2">
        <text>glycyl-tRNA(Ala) + H2O = tRNA(Ala) + glycine + H(+)</text>
        <dbReference type="Rhea" id="RHEA:53744"/>
        <dbReference type="Rhea" id="RHEA-COMP:9657"/>
        <dbReference type="Rhea" id="RHEA-COMP:13640"/>
        <dbReference type="ChEBI" id="CHEBI:15377"/>
        <dbReference type="ChEBI" id="CHEBI:15378"/>
        <dbReference type="ChEBI" id="CHEBI:57305"/>
        <dbReference type="ChEBI" id="CHEBI:78442"/>
        <dbReference type="ChEBI" id="CHEBI:78522"/>
    </reaction>
</comment>
<dbReference type="HAMAP" id="MF_00518">
    <property type="entry name" value="Deacylase_Dtd"/>
    <property type="match status" value="1"/>
</dbReference>
<keyword evidence="2" id="KW-0694">RNA-binding</keyword>
<dbReference type="PANTHER" id="PTHR10472">
    <property type="entry name" value="D-TYROSYL-TRNA TYR DEACYLASE"/>
    <property type="match status" value="1"/>
</dbReference>
<dbReference type="GO" id="GO:0005737">
    <property type="term" value="C:cytoplasm"/>
    <property type="evidence" value="ECO:0007669"/>
    <property type="project" value="UniProtKB-SubCell"/>
</dbReference>
<dbReference type="GO" id="GO:0051500">
    <property type="term" value="F:D-tyrosyl-tRNA(Tyr) deacylase activity"/>
    <property type="evidence" value="ECO:0007669"/>
    <property type="project" value="TreeGrafter"/>
</dbReference>
<dbReference type="PANTHER" id="PTHR10472:SF5">
    <property type="entry name" value="D-AMINOACYL-TRNA DEACYLASE 1"/>
    <property type="match status" value="1"/>
</dbReference>
<comment type="domain">
    <text evidence="2">A Gly-cisPro motif from one monomer fits into the active site of the other monomer to allow specific chiral rejection of L-amino acids.</text>
</comment>
<organism evidence="3 4">
    <name type="scientific">Alistipes onderdonkii</name>
    <dbReference type="NCBI Taxonomy" id="328813"/>
    <lineage>
        <taxon>Bacteria</taxon>
        <taxon>Pseudomonadati</taxon>
        <taxon>Bacteroidota</taxon>
        <taxon>Bacteroidia</taxon>
        <taxon>Bacteroidales</taxon>
        <taxon>Rikenellaceae</taxon>
        <taxon>Alistipes</taxon>
    </lineage>
</organism>
<dbReference type="EC" id="3.1.1.96" evidence="2"/>
<name>A0A9P3ZJG0_9BACT</name>
<dbReference type="EMBL" id="VVUY01000006">
    <property type="protein sequence ID" value="KAA2561487.1"/>
    <property type="molecule type" value="Genomic_DNA"/>
</dbReference>
<evidence type="ECO:0000313" key="4">
    <source>
        <dbReference type="Proteomes" id="UP000323119"/>
    </source>
</evidence>
<accession>A0A9P3ZJG0</accession>